<evidence type="ECO:0000256" key="1">
    <source>
        <dbReference type="ARBA" id="ARBA00023242"/>
    </source>
</evidence>
<comment type="caution">
    <text evidence="4">The sequence shown here is derived from an EMBL/GenBank/DDBJ whole genome shotgun (WGS) entry which is preliminary data.</text>
</comment>
<name>A0A9P9Y6N6_9HYPO</name>
<evidence type="ECO:0000313" key="4">
    <source>
        <dbReference type="EMBL" id="KAI6783914.1"/>
    </source>
</evidence>
<dbReference type="PANTHER" id="PTHR47425">
    <property type="entry name" value="FARB-RELATED"/>
    <property type="match status" value="1"/>
</dbReference>
<dbReference type="AlphaFoldDB" id="A0A9P9Y6N6"/>
<dbReference type="Pfam" id="PF04082">
    <property type="entry name" value="Fungal_trans"/>
    <property type="match status" value="1"/>
</dbReference>
<dbReference type="CDD" id="cd12148">
    <property type="entry name" value="fungal_TF_MHR"/>
    <property type="match status" value="1"/>
</dbReference>
<sequence length="546" mass="61405">MNCYLDGDECVVVQRSNRRYHARQSETHGSVPPSRDPDISGVSTAGLTAEQLMRSRVAELASFVMAEKSKDAPDDDDQMGSHTEDTSANSLNCKNTTDAALPGVLPTARAKEDEDRFGISFQDMTFIKQQGCLHVPARYLMEEFLEKYFLRIHPFLPIINEKDTWGLWSMTGPLGELQMPLLLLRSILFASCNFVSVETIQALGYRSIREARASFYRHAKLLHDFETESSPIVMAQASLLLSFWSPESTKKSNTSWLGLAIQHARNARAHRYASMGRMRSSAHQTQHHEQNVLKRITRAHFDFDTSPSLEPSDLADEFEQSKVCASQTKRHLAGVFSHFTRLCVVLTDILVVAFPLNDSPEGWQRPRPADAQLLRDTKTHLQKWFADAASTFPSFGRSGLSDLRARDDSHSCDLVFVYTNLMYMFYHSARVVLCNSEILAHTLSQSRAGWDSKAAFHESRYELQNAASGVAECVRDMVQEDLARWLPISAIGLTALPLVLNILDVNMAELATSSTTQFDAVLSLKQHRLNVLIEAMKVYRLHLTST</sequence>
<feature type="region of interest" description="Disordered" evidence="2">
    <location>
        <begin position="20"/>
        <end position="40"/>
    </location>
</feature>
<dbReference type="OrthoDB" id="5121955at2759"/>
<dbReference type="GeneID" id="75828307"/>
<organism evidence="4 5">
    <name type="scientific">Emericellopsis cladophorae</name>
    <dbReference type="NCBI Taxonomy" id="2686198"/>
    <lineage>
        <taxon>Eukaryota</taxon>
        <taxon>Fungi</taxon>
        <taxon>Dikarya</taxon>
        <taxon>Ascomycota</taxon>
        <taxon>Pezizomycotina</taxon>
        <taxon>Sordariomycetes</taxon>
        <taxon>Hypocreomycetidae</taxon>
        <taxon>Hypocreales</taxon>
        <taxon>Bionectriaceae</taxon>
        <taxon>Emericellopsis</taxon>
    </lineage>
</organism>
<gene>
    <name evidence="4" type="ORF">J7T54_001790</name>
</gene>
<dbReference type="GO" id="GO:0008270">
    <property type="term" value="F:zinc ion binding"/>
    <property type="evidence" value="ECO:0007669"/>
    <property type="project" value="InterPro"/>
</dbReference>
<proteinExistence type="predicted"/>
<evidence type="ECO:0000313" key="5">
    <source>
        <dbReference type="Proteomes" id="UP001055219"/>
    </source>
</evidence>
<dbReference type="PANTHER" id="PTHR47425:SF2">
    <property type="entry name" value="FARB-RELATED"/>
    <property type="match status" value="1"/>
</dbReference>
<evidence type="ECO:0000256" key="2">
    <source>
        <dbReference type="SAM" id="MobiDB-lite"/>
    </source>
</evidence>
<evidence type="ECO:0000259" key="3">
    <source>
        <dbReference type="Pfam" id="PF04082"/>
    </source>
</evidence>
<dbReference type="EMBL" id="JAGIXG020000006">
    <property type="protein sequence ID" value="KAI6783914.1"/>
    <property type="molecule type" value="Genomic_DNA"/>
</dbReference>
<dbReference type="RefSeq" id="XP_051364770.1">
    <property type="nucleotide sequence ID" value="XM_051503824.1"/>
</dbReference>
<reference evidence="4" key="2">
    <citation type="submission" date="2022-07" db="EMBL/GenBank/DDBJ databases">
        <authorList>
            <person name="Goncalves M.F.M."/>
            <person name="Hilario S."/>
            <person name="Van De Peer Y."/>
            <person name="Esteves A.C."/>
            <person name="Alves A."/>
        </authorList>
    </citation>
    <scope>NUCLEOTIDE SEQUENCE</scope>
    <source>
        <strain evidence="4">MUM 19.33</strain>
    </source>
</reference>
<dbReference type="GO" id="GO:0006351">
    <property type="term" value="P:DNA-templated transcription"/>
    <property type="evidence" value="ECO:0007669"/>
    <property type="project" value="InterPro"/>
</dbReference>
<feature type="region of interest" description="Disordered" evidence="2">
    <location>
        <begin position="70"/>
        <end position="93"/>
    </location>
</feature>
<accession>A0A9P9Y6N6</accession>
<dbReference type="InterPro" id="IPR007219">
    <property type="entry name" value="XnlR_reg_dom"/>
</dbReference>
<keyword evidence="5" id="KW-1185">Reference proteome</keyword>
<dbReference type="InterPro" id="IPR052761">
    <property type="entry name" value="Fungal_Detox/Toxin_TFs"/>
</dbReference>
<feature type="domain" description="Xylanolytic transcriptional activator regulatory" evidence="3">
    <location>
        <begin position="145"/>
        <end position="304"/>
    </location>
</feature>
<protein>
    <submittedName>
        <fullName evidence="4">Cutinase transcription factor 1 beta-like protein</fullName>
    </submittedName>
</protein>
<reference evidence="4" key="1">
    <citation type="journal article" date="2021" name="J Fungi (Basel)">
        <title>Genomic and Metabolomic Analyses of the Marine Fungus Emericellopsis cladophorae: Insights into Saltwater Adaptability Mechanisms and Its Biosynthetic Potential.</title>
        <authorList>
            <person name="Goncalves M.F.M."/>
            <person name="Hilario S."/>
            <person name="Van de Peer Y."/>
            <person name="Esteves A.C."/>
            <person name="Alves A."/>
        </authorList>
    </citation>
    <scope>NUCLEOTIDE SEQUENCE</scope>
    <source>
        <strain evidence="4">MUM 19.33</strain>
    </source>
</reference>
<dbReference type="Proteomes" id="UP001055219">
    <property type="component" value="Unassembled WGS sequence"/>
</dbReference>
<dbReference type="GO" id="GO:0003677">
    <property type="term" value="F:DNA binding"/>
    <property type="evidence" value="ECO:0007669"/>
    <property type="project" value="InterPro"/>
</dbReference>
<keyword evidence="1" id="KW-0539">Nucleus</keyword>